<comment type="caution">
    <text evidence="2">The sequence shown here is derived from an EMBL/GenBank/DDBJ whole genome shotgun (WGS) entry which is preliminary data.</text>
</comment>
<dbReference type="AlphaFoldDB" id="A0ABD5ZML4"/>
<accession>A0ABD5ZML4</accession>
<evidence type="ECO:0000256" key="1">
    <source>
        <dbReference type="SAM" id="Phobius"/>
    </source>
</evidence>
<feature type="transmembrane region" description="Helical" evidence="1">
    <location>
        <begin position="47"/>
        <end position="66"/>
    </location>
</feature>
<proteinExistence type="predicted"/>
<reference evidence="2 3" key="1">
    <citation type="journal article" date="2019" name="Int. J. Syst. Evol. Microbiol.">
        <title>The Global Catalogue of Microorganisms (GCM) 10K type strain sequencing project: providing services to taxonomists for standard genome sequencing and annotation.</title>
        <authorList>
            <consortium name="The Broad Institute Genomics Platform"/>
            <consortium name="The Broad Institute Genome Sequencing Center for Infectious Disease"/>
            <person name="Wu L."/>
            <person name="Ma J."/>
        </authorList>
    </citation>
    <scope>NUCLEOTIDE SEQUENCE [LARGE SCALE GENOMIC DNA]</scope>
    <source>
        <strain evidence="2 3">DT85</strain>
    </source>
</reference>
<feature type="transmembrane region" description="Helical" evidence="1">
    <location>
        <begin position="78"/>
        <end position="95"/>
    </location>
</feature>
<keyword evidence="3" id="KW-1185">Reference proteome</keyword>
<evidence type="ECO:0000313" key="2">
    <source>
        <dbReference type="EMBL" id="MFC7234693.1"/>
    </source>
</evidence>
<dbReference type="Proteomes" id="UP001596398">
    <property type="component" value="Unassembled WGS sequence"/>
</dbReference>
<dbReference type="GeneID" id="79266361"/>
<keyword evidence="1" id="KW-0472">Membrane</keyword>
<evidence type="ECO:0000313" key="3">
    <source>
        <dbReference type="Proteomes" id="UP001596398"/>
    </source>
</evidence>
<sequence length="138" mass="13916">MDTAGTSGRFFGRDEDDARRWAAAALALSLGSFVLFSAVKALDYPTVHLLLWWEGYAVLLTALVGVQSYSNGGLVTSWLLAFGAVVGVVANYGGLGLTGGAPTLPELAGLALVAGSAGAATVGTVGFALGATVRRLVG</sequence>
<feature type="transmembrane region" description="Helical" evidence="1">
    <location>
        <begin position="107"/>
        <end position="133"/>
    </location>
</feature>
<organism evidence="2 3">
    <name type="scientific">Halosegnis marinus</name>
    <dbReference type="NCBI Taxonomy" id="3034023"/>
    <lineage>
        <taxon>Archaea</taxon>
        <taxon>Methanobacteriati</taxon>
        <taxon>Methanobacteriota</taxon>
        <taxon>Stenosarchaea group</taxon>
        <taxon>Halobacteria</taxon>
        <taxon>Halobacteriales</taxon>
        <taxon>Natronomonadaceae</taxon>
        <taxon>Halosegnis</taxon>
    </lineage>
</organism>
<keyword evidence="1" id="KW-0812">Transmembrane</keyword>
<protein>
    <submittedName>
        <fullName evidence="2">Uncharacterized protein</fullName>
    </submittedName>
</protein>
<gene>
    <name evidence="2" type="ORF">ACFQJ4_05090</name>
</gene>
<dbReference type="EMBL" id="JBHTAP010000001">
    <property type="protein sequence ID" value="MFC7234693.1"/>
    <property type="molecule type" value="Genomic_DNA"/>
</dbReference>
<name>A0ABD5ZML4_9EURY</name>
<feature type="transmembrane region" description="Helical" evidence="1">
    <location>
        <begin position="21"/>
        <end position="41"/>
    </location>
</feature>
<dbReference type="RefSeq" id="WP_276235709.1">
    <property type="nucleotide sequence ID" value="NZ_CP119802.1"/>
</dbReference>
<keyword evidence="1" id="KW-1133">Transmembrane helix</keyword>